<organism evidence="10 11">
    <name type="scientific">Lacibacter cauensis</name>
    <dbReference type="NCBI Taxonomy" id="510947"/>
    <lineage>
        <taxon>Bacteria</taxon>
        <taxon>Pseudomonadati</taxon>
        <taxon>Bacteroidota</taxon>
        <taxon>Chitinophagia</taxon>
        <taxon>Chitinophagales</taxon>
        <taxon>Chitinophagaceae</taxon>
        <taxon>Lacibacter</taxon>
    </lineage>
</organism>
<keyword evidence="9" id="KW-0732">Signal</keyword>
<evidence type="ECO:0000313" key="10">
    <source>
        <dbReference type="EMBL" id="TWI78292.1"/>
    </source>
</evidence>
<dbReference type="GO" id="GO:1990281">
    <property type="term" value="C:efflux pump complex"/>
    <property type="evidence" value="ECO:0007669"/>
    <property type="project" value="TreeGrafter"/>
</dbReference>
<keyword evidence="3" id="KW-0813">Transport</keyword>
<dbReference type="SUPFAM" id="SSF56954">
    <property type="entry name" value="Outer membrane efflux proteins (OEP)"/>
    <property type="match status" value="1"/>
</dbReference>
<comment type="subcellular location">
    <subcellularLocation>
        <location evidence="1">Cell outer membrane</location>
    </subcellularLocation>
</comment>
<feature type="signal peptide" evidence="9">
    <location>
        <begin position="1"/>
        <end position="22"/>
    </location>
</feature>
<reference evidence="10 11" key="1">
    <citation type="journal article" date="2015" name="Stand. Genomic Sci.">
        <title>Genomic Encyclopedia of Bacterial and Archaeal Type Strains, Phase III: the genomes of soil and plant-associated and newly described type strains.</title>
        <authorList>
            <person name="Whitman W.B."/>
            <person name="Woyke T."/>
            <person name="Klenk H.P."/>
            <person name="Zhou Y."/>
            <person name="Lilburn T.G."/>
            <person name="Beck B.J."/>
            <person name="De Vos P."/>
            <person name="Vandamme P."/>
            <person name="Eisen J.A."/>
            <person name="Garrity G."/>
            <person name="Hugenholtz P."/>
            <person name="Kyrpides N.C."/>
        </authorList>
    </citation>
    <scope>NUCLEOTIDE SEQUENCE [LARGE SCALE GENOMIC DNA]</scope>
    <source>
        <strain evidence="10 11">CGMCC 1.7271</strain>
    </source>
</reference>
<dbReference type="GO" id="GO:0009279">
    <property type="term" value="C:cell outer membrane"/>
    <property type="evidence" value="ECO:0007669"/>
    <property type="project" value="UniProtKB-SubCell"/>
</dbReference>
<evidence type="ECO:0000313" key="11">
    <source>
        <dbReference type="Proteomes" id="UP000316167"/>
    </source>
</evidence>
<dbReference type="Proteomes" id="UP000316167">
    <property type="component" value="Unassembled WGS sequence"/>
</dbReference>
<proteinExistence type="inferred from homology"/>
<dbReference type="Gene3D" id="1.20.1600.10">
    <property type="entry name" value="Outer membrane efflux proteins (OEP)"/>
    <property type="match status" value="1"/>
</dbReference>
<evidence type="ECO:0000256" key="3">
    <source>
        <dbReference type="ARBA" id="ARBA00022448"/>
    </source>
</evidence>
<keyword evidence="4" id="KW-1134">Transmembrane beta strand</keyword>
<evidence type="ECO:0000256" key="1">
    <source>
        <dbReference type="ARBA" id="ARBA00004442"/>
    </source>
</evidence>
<evidence type="ECO:0000256" key="9">
    <source>
        <dbReference type="SAM" id="SignalP"/>
    </source>
</evidence>
<keyword evidence="5" id="KW-0812">Transmembrane</keyword>
<keyword evidence="7" id="KW-0998">Cell outer membrane</keyword>
<name>A0A562SAC1_9BACT</name>
<evidence type="ECO:0000256" key="2">
    <source>
        <dbReference type="ARBA" id="ARBA00007613"/>
    </source>
</evidence>
<dbReference type="InterPro" id="IPR003423">
    <property type="entry name" value="OMP_efflux"/>
</dbReference>
<evidence type="ECO:0000256" key="8">
    <source>
        <dbReference type="SAM" id="Coils"/>
    </source>
</evidence>
<protein>
    <submittedName>
        <fullName evidence="10">Outer membrane protein TolC</fullName>
    </submittedName>
</protein>
<comment type="caution">
    <text evidence="10">The sequence shown here is derived from an EMBL/GenBank/DDBJ whole genome shotgun (WGS) entry which is preliminary data.</text>
</comment>
<keyword evidence="6" id="KW-0472">Membrane</keyword>
<evidence type="ECO:0000256" key="4">
    <source>
        <dbReference type="ARBA" id="ARBA00022452"/>
    </source>
</evidence>
<dbReference type="GO" id="GO:0015288">
    <property type="term" value="F:porin activity"/>
    <property type="evidence" value="ECO:0007669"/>
    <property type="project" value="TreeGrafter"/>
</dbReference>
<dbReference type="GO" id="GO:0015562">
    <property type="term" value="F:efflux transmembrane transporter activity"/>
    <property type="evidence" value="ECO:0007669"/>
    <property type="project" value="InterPro"/>
</dbReference>
<evidence type="ECO:0000256" key="6">
    <source>
        <dbReference type="ARBA" id="ARBA00023136"/>
    </source>
</evidence>
<feature type="coiled-coil region" evidence="8">
    <location>
        <begin position="396"/>
        <end position="454"/>
    </location>
</feature>
<accession>A0A562SAC1</accession>
<dbReference type="InterPro" id="IPR051906">
    <property type="entry name" value="TolC-like"/>
</dbReference>
<dbReference type="EMBL" id="VLLE01000007">
    <property type="protein sequence ID" value="TWI78292.1"/>
    <property type="molecule type" value="Genomic_DNA"/>
</dbReference>
<feature type="chain" id="PRO_5022149242" evidence="9">
    <location>
        <begin position="23"/>
        <end position="470"/>
    </location>
</feature>
<sequence length="470" mass="54190">MRMIKKGLLLCFVCMLARLLPAQDTLRVFTEEDFLTAVRNNHPVAKQAGLLVDLARAGLLSVRGNFDPVLAFNTDRKTFDGKNYYNYTNAEVVIPTWFGVELYGGLENNFGDNTNREITLGQSSYAGISIPLLKDLVLDKRRAALQQGKLFTQQSEFERRTIINELFFDAYKAYWNWAKDYQVLQVLDTTIALNEARYKLVRISFEQGDRAAIDTSEALVQLQAFQQLREDAWLKYRKSALELSVYLWLPDNKPAYLPENIIPDTLWSKQQLAMYKIASLDSMLANAALNHPKLQQIDFKLQSLEIERRLKFQSLLPKLDLKYNFLQKGYNLGNAFKNNILENNYKFGVSAVVPIPNRSGIGDYKAARIKLKSTELDRNFTALTIENKVRFHYNEVVNLQKQVRIYEAALDNYRKLYNAELLKFSFGETTLFLLNSRETKVLEAEQKLLELKTKFYQAFAALNWATGLLQ</sequence>
<keyword evidence="11" id="KW-1185">Reference proteome</keyword>
<dbReference type="Pfam" id="PF02321">
    <property type="entry name" value="OEP"/>
    <property type="match status" value="1"/>
</dbReference>
<gene>
    <name evidence="10" type="ORF">IQ13_3974</name>
</gene>
<comment type="similarity">
    <text evidence="2">Belongs to the outer membrane factor (OMF) (TC 1.B.17) family.</text>
</comment>
<dbReference type="AlphaFoldDB" id="A0A562SAC1"/>
<keyword evidence="8" id="KW-0175">Coiled coil</keyword>
<evidence type="ECO:0000256" key="5">
    <source>
        <dbReference type="ARBA" id="ARBA00022692"/>
    </source>
</evidence>
<evidence type="ECO:0000256" key="7">
    <source>
        <dbReference type="ARBA" id="ARBA00023237"/>
    </source>
</evidence>
<dbReference type="PANTHER" id="PTHR30026:SF21">
    <property type="entry name" value="SLR1270 PROTEIN"/>
    <property type="match status" value="1"/>
</dbReference>
<dbReference type="PANTHER" id="PTHR30026">
    <property type="entry name" value="OUTER MEMBRANE PROTEIN TOLC"/>
    <property type="match status" value="1"/>
</dbReference>